<accession>A0A0F9TDV0</accession>
<dbReference type="AlphaFoldDB" id="A0A0F9TDV0"/>
<evidence type="ECO:0000313" key="1">
    <source>
        <dbReference type="EMBL" id="KKN77324.1"/>
    </source>
</evidence>
<organism evidence="1">
    <name type="scientific">marine sediment metagenome</name>
    <dbReference type="NCBI Taxonomy" id="412755"/>
    <lineage>
        <taxon>unclassified sequences</taxon>
        <taxon>metagenomes</taxon>
        <taxon>ecological metagenomes</taxon>
    </lineage>
</organism>
<protein>
    <submittedName>
        <fullName evidence="1">Uncharacterized protein</fullName>
    </submittedName>
</protein>
<comment type="caution">
    <text evidence="1">The sequence shown here is derived from an EMBL/GenBank/DDBJ whole genome shotgun (WGS) entry which is preliminary data.</text>
</comment>
<sequence length="36" mass="4114">MIELIEDLIFDHLFCLAAANMLKANLISRKLGLARR</sequence>
<gene>
    <name evidence="1" type="ORF">LCGC14_0360930</name>
</gene>
<reference evidence="1" key="1">
    <citation type="journal article" date="2015" name="Nature">
        <title>Complex archaea that bridge the gap between prokaryotes and eukaryotes.</title>
        <authorList>
            <person name="Spang A."/>
            <person name="Saw J.H."/>
            <person name="Jorgensen S.L."/>
            <person name="Zaremba-Niedzwiedzka K."/>
            <person name="Martijn J."/>
            <person name="Lind A.E."/>
            <person name="van Eijk R."/>
            <person name="Schleper C."/>
            <person name="Guy L."/>
            <person name="Ettema T.J."/>
        </authorList>
    </citation>
    <scope>NUCLEOTIDE SEQUENCE</scope>
</reference>
<name>A0A0F9TDV0_9ZZZZ</name>
<proteinExistence type="predicted"/>
<dbReference type="EMBL" id="LAZR01000280">
    <property type="protein sequence ID" value="KKN77324.1"/>
    <property type="molecule type" value="Genomic_DNA"/>
</dbReference>